<dbReference type="PRINTS" id="PR00411">
    <property type="entry name" value="PNDRDTASEI"/>
</dbReference>
<dbReference type="Gene3D" id="3.50.50.60">
    <property type="entry name" value="FAD/NAD(P)-binding domain"/>
    <property type="match status" value="2"/>
</dbReference>
<evidence type="ECO:0000256" key="3">
    <source>
        <dbReference type="ARBA" id="ARBA00022630"/>
    </source>
</evidence>
<keyword evidence="8 12" id="KW-0676">Redox-active center</keyword>
<evidence type="ECO:0000256" key="12">
    <source>
        <dbReference type="RuleBase" id="RU003691"/>
    </source>
</evidence>
<dbReference type="GO" id="GO:0050660">
    <property type="term" value="F:flavin adenine dinucleotide binding"/>
    <property type="evidence" value="ECO:0007669"/>
    <property type="project" value="InterPro"/>
</dbReference>
<dbReference type="SUPFAM" id="SSF55424">
    <property type="entry name" value="FAD/NAD-linked reductases, dimerisation (C-terminal) domain"/>
    <property type="match status" value="1"/>
</dbReference>
<evidence type="ECO:0000256" key="1">
    <source>
        <dbReference type="ARBA" id="ARBA00007532"/>
    </source>
</evidence>
<dbReference type="InterPro" id="IPR023753">
    <property type="entry name" value="FAD/NAD-binding_dom"/>
</dbReference>
<comment type="cofactor">
    <cofactor evidence="10">
        <name>FAD</name>
        <dbReference type="ChEBI" id="CHEBI:57692"/>
    </cofactor>
    <text evidence="10">Binds 1 FAD per subunit.</text>
</comment>
<evidence type="ECO:0000259" key="14">
    <source>
        <dbReference type="Pfam" id="PF07992"/>
    </source>
</evidence>
<feature type="domain" description="FAD/NAD(P)-binding" evidence="14">
    <location>
        <begin position="7"/>
        <end position="319"/>
    </location>
</feature>
<dbReference type="GO" id="GO:0004362">
    <property type="term" value="F:glutathione-disulfide reductase (NADPH) activity"/>
    <property type="evidence" value="ECO:0007669"/>
    <property type="project" value="UniProtKB-EC"/>
</dbReference>
<dbReference type="FunFam" id="3.50.50.60:FF:000051">
    <property type="entry name" value="Glutathione reductase"/>
    <property type="match status" value="1"/>
</dbReference>
<dbReference type="InterPro" id="IPR036188">
    <property type="entry name" value="FAD/NAD-bd_sf"/>
</dbReference>
<dbReference type="GO" id="GO:0005829">
    <property type="term" value="C:cytosol"/>
    <property type="evidence" value="ECO:0007669"/>
    <property type="project" value="TreeGrafter"/>
</dbReference>
<dbReference type="Proteomes" id="UP000543030">
    <property type="component" value="Unassembled WGS sequence"/>
</dbReference>
<evidence type="ECO:0000313" key="15">
    <source>
        <dbReference type="EMBL" id="MBB5193545.1"/>
    </source>
</evidence>
<dbReference type="Pfam" id="PF02852">
    <property type="entry name" value="Pyr_redox_dim"/>
    <property type="match status" value="1"/>
</dbReference>
<dbReference type="GO" id="GO:0006749">
    <property type="term" value="P:glutathione metabolic process"/>
    <property type="evidence" value="ECO:0007669"/>
    <property type="project" value="TreeGrafter"/>
</dbReference>
<reference evidence="15 16" key="1">
    <citation type="submission" date="2020-08" db="EMBL/GenBank/DDBJ databases">
        <title>Genomic Encyclopedia of Type Strains, Phase IV (KMG-IV): sequencing the most valuable type-strain genomes for metagenomic binning, comparative biology and taxonomic classification.</title>
        <authorList>
            <person name="Goeker M."/>
        </authorList>
    </citation>
    <scope>NUCLEOTIDE SEQUENCE [LARGE SCALE GENOMIC DNA]</scope>
    <source>
        <strain evidence="15 16">DSM 18233</strain>
    </source>
</reference>
<keyword evidence="10" id="KW-0547">Nucleotide-binding</keyword>
<dbReference type="Gene3D" id="3.30.390.30">
    <property type="match status" value="1"/>
</dbReference>
<evidence type="ECO:0000256" key="5">
    <source>
        <dbReference type="ARBA" id="ARBA00022857"/>
    </source>
</evidence>
<evidence type="ECO:0000256" key="7">
    <source>
        <dbReference type="ARBA" id="ARBA00023157"/>
    </source>
</evidence>
<evidence type="ECO:0000256" key="2">
    <source>
        <dbReference type="ARBA" id="ARBA00011738"/>
    </source>
</evidence>
<dbReference type="NCBIfam" id="NF004776">
    <property type="entry name" value="PRK06116.1"/>
    <property type="match status" value="1"/>
</dbReference>
<evidence type="ECO:0000256" key="10">
    <source>
        <dbReference type="PIRSR" id="PIRSR000350-3"/>
    </source>
</evidence>
<keyword evidence="7" id="KW-1015">Disulfide bond</keyword>
<dbReference type="InterPro" id="IPR016156">
    <property type="entry name" value="FAD/NAD-linked_Rdtase_dimer_sf"/>
</dbReference>
<evidence type="ECO:0000256" key="8">
    <source>
        <dbReference type="ARBA" id="ARBA00023284"/>
    </source>
</evidence>
<dbReference type="EMBL" id="JACHHN010000012">
    <property type="protein sequence ID" value="MBB5193545.1"/>
    <property type="molecule type" value="Genomic_DNA"/>
</dbReference>
<dbReference type="Pfam" id="PF07992">
    <property type="entry name" value="Pyr_redox_2"/>
    <property type="match status" value="1"/>
</dbReference>
<feature type="binding site" evidence="10">
    <location>
        <position position="263"/>
    </location>
    <ligand>
        <name>NAD(+)</name>
        <dbReference type="ChEBI" id="CHEBI:57540"/>
    </ligand>
</feature>
<dbReference type="InterPro" id="IPR012999">
    <property type="entry name" value="Pyr_OxRdtase_I_AS"/>
</dbReference>
<feature type="domain" description="Pyridine nucleotide-disulphide oxidoreductase dimerisation" evidence="13">
    <location>
        <begin position="340"/>
        <end position="447"/>
    </location>
</feature>
<comment type="similarity">
    <text evidence="1 12">Belongs to the class-I pyridine nucleotide-disulfide oxidoreductase family.</text>
</comment>
<keyword evidence="6 12" id="KW-0560">Oxidoreductase</keyword>
<dbReference type="PROSITE" id="PS00076">
    <property type="entry name" value="PYRIDINE_REDOX_1"/>
    <property type="match status" value="1"/>
</dbReference>
<dbReference type="GO" id="GO:0045454">
    <property type="term" value="P:cell redox homeostasis"/>
    <property type="evidence" value="ECO:0007669"/>
    <property type="project" value="InterPro"/>
</dbReference>
<evidence type="ECO:0000313" key="16">
    <source>
        <dbReference type="Proteomes" id="UP000543030"/>
    </source>
</evidence>
<dbReference type="PANTHER" id="PTHR42737:SF2">
    <property type="entry name" value="GLUTATHIONE REDUCTASE"/>
    <property type="match status" value="1"/>
</dbReference>
<dbReference type="SUPFAM" id="SSF51905">
    <property type="entry name" value="FAD/NAD(P)-binding domain"/>
    <property type="match status" value="1"/>
</dbReference>
<accession>A0A840RJQ9</accession>
<feature type="disulfide bond" description="Redox-active" evidence="11">
    <location>
        <begin position="43"/>
        <end position="48"/>
    </location>
</feature>
<dbReference type="RefSeq" id="WP_184103255.1">
    <property type="nucleotide sequence ID" value="NZ_JACHHN010000012.1"/>
</dbReference>
<keyword evidence="4 10" id="KW-0274">FAD</keyword>
<dbReference type="GO" id="GO:0034599">
    <property type="term" value="P:cellular response to oxidative stress"/>
    <property type="evidence" value="ECO:0007669"/>
    <property type="project" value="TreeGrafter"/>
</dbReference>
<sequence length="450" mass="48522">MQQHDVDLFVIGGGSGGVRAARIAANHGAKVAIAESANFGGTCVNRGCVPKKLMVYASRFPDQFRASRGYGWTPGEAEFDWSSLITHKDTEISRLEGIYQTNLEKAGVTIHADHAEIIDPHTIELGRSGQRISAGTILIATGGHPTRPDFPGNELAITSDEAFHLPEQPERVLIVGGGYIAVEFAGIFAGLGSEVTQIIRGDHLLRGFDEEVAELLAEHQARRGIKLLRSQGLQRVVQTAEGLRVTANDGFTLDVDTVMLCTGRAPNTRGLGLANVDVKTNERGAIVVDNHGRTNVPSIYAIGDVTDRLNLTPVAIREGQAFADRLYGGMSVADFDYEMVPTAVFSSPEIGTVGLPEHTARQRYPQLKILKTRFRAMTQLFGGLEDQVFIKVLIDAPTDKVVGMHLLGEGVAEMAQLVGVALTANATWSQFRQTVALHPTVAEEIVTLKG</sequence>
<proteinExistence type="inferred from homology"/>
<organism evidence="15 16">
    <name type="scientific">Silvimonas terrae</name>
    <dbReference type="NCBI Taxonomy" id="300266"/>
    <lineage>
        <taxon>Bacteria</taxon>
        <taxon>Pseudomonadati</taxon>
        <taxon>Pseudomonadota</taxon>
        <taxon>Betaproteobacteria</taxon>
        <taxon>Neisseriales</taxon>
        <taxon>Chitinibacteraceae</taxon>
        <taxon>Silvimonas</taxon>
    </lineage>
</organism>
<dbReference type="InterPro" id="IPR004099">
    <property type="entry name" value="Pyr_nucl-diS_OxRdtase_dimer"/>
</dbReference>
<comment type="caution">
    <text evidence="15">The sequence shown here is derived from an EMBL/GenBank/DDBJ whole genome shotgun (WGS) entry which is preliminary data.</text>
</comment>
<evidence type="ECO:0000259" key="13">
    <source>
        <dbReference type="Pfam" id="PF02852"/>
    </source>
</evidence>
<feature type="binding site" evidence="10">
    <location>
        <begin position="176"/>
        <end position="183"/>
    </location>
    <ligand>
        <name>NAD(+)</name>
        <dbReference type="ChEBI" id="CHEBI:57540"/>
    </ligand>
</feature>
<evidence type="ECO:0000256" key="4">
    <source>
        <dbReference type="ARBA" id="ARBA00022827"/>
    </source>
</evidence>
<evidence type="ECO:0000256" key="9">
    <source>
        <dbReference type="PIRSR" id="PIRSR000350-2"/>
    </source>
</evidence>
<gene>
    <name evidence="15" type="ORF">HNQ50_004303</name>
</gene>
<keyword evidence="3 12" id="KW-0285">Flavoprotein</keyword>
<feature type="active site" description="Proton acceptor" evidence="9">
    <location>
        <position position="438"/>
    </location>
</feature>
<feature type="binding site" evidence="10">
    <location>
        <position position="304"/>
    </location>
    <ligand>
        <name>FAD</name>
        <dbReference type="ChEBI" id="CHEBI:57692"/>
    </ligand>
</feature>
<dbReference type="AlphaFoldDB" id="A0A840RJQ9"/>
<feature type="binding site" evidence="10">
    <location>
        <position position="52"/>
    </location>
    <ligand>
        <name>FAD</name>
        <dbReference type="ChEBI" id="CHEBI:57692"/>
    </ligand>
</feature>
<evidence type="ECO:0000256" key="6">
    <source>
        <dbReference type="ARBA" id="ARBA00023002"/>
    </source>
</evidence>
<keyword evidence="5" id="KW-0521">NADP</keyword>
<dbReference type="PRINTS" id="PR00368">
    <property type="entry name" value="FADPNR"/>
</dbReference>
<keyword evidence="16" id="KW-1185">Reference proteome</keyword>
<dbReference type="InterPro" id="IPR001100">
    <property type="entry name" value="Pyr_nuc-diS_OxRdtase"/>
</dbReference>
<keyword evidence="10" id="KW-0520">NAD</keyword>
<dbReference type="InterPro" id="IPR046952">
    <property type="entry name" value="GSHR/TRXR-like"/>
</dbReference>
<protein>
    <submittedName>
        <fullName evidence="15">Glutathione reductase (NADPH)</fullName>
        <ecNumber evidence="15">1.8.1.7</ecNumber>
    </submittedName>
</protein>
<name>A0A840RJQ9_9NEIS</name>
<comment type="subunit">
    <text evidence="2">Homodimer.</text>
</comment>
<evidence type="ECO:0000256" key="11">
    <source>
        <dbReference type="PIRSR" id="PIRSR000350-4"/>
    </source>
</evidence>
<dbReference type="PANTHER" id="PTHR42737">
    <property type="entry name" value="GLUTATHIONE REDUCTASE"/>
    <property type="match status" value="1"/>
</dbReference>
<dbReference type="EC" id="1.8.1.7" evidence="15"/>
<dbReference type="PIRSF" id="PIRSF000350">
    <property type="entry name" value="Mercury_reductase_MerA"/>
    <property type="match status" value="1"/>
</dbReference>